<evidence type="ECO:0000256" key="1">
    <source>
        <dbReference type="ARBA" id="ARBA00022801"/>
    </source>
</evidence>
<dbReference type="GeneID" id="81422608"/>
<name>A0A9W9LTF4_9EURO</name>
<reference evidence="2" key="1">
    <citation type="submission" date="2022-11" db="EMBL/GenBank/DDBJ databases">
        <authorList>
            <person name="Petersen C."/>
        </authorList>
    </citation>
    <scope>NUCLEOTIDE SEQUENCE</scope>
    <source>
        <strain evidence="2">IBT 26290</strain>
    </source>
</reference>
<dbReference type="Gene3D" id="3.40.720.10">
    <property type="entry name" value="Alkaline Phosphatase, subunit A"/>
    <property type="match status" value="1"/>
</dbReference>
<keyword evidence="3" id="KW-1185">Reference proteome</keyword>
<dbReference type="PANTHER" id="PTHR31956:SF1">
    <property type="entry name" value="NON-SPECIFIC PHOSPHOLIPASE C1"/>
    <property type="match status" value="1"/>
</dbReference>
<dbReference type="AlphaFoldDB" id="A0A9W9LTF4"/>
<dbReference type="PANTHER" id="PTHR31956">
    <property type="entry name" value="NON-SPECIFIC PHOSPHOLIPASE C4-RELATED"/>
    <property type="match status" value="1"/>
</dbReference>
<dbReference type="Proteomes" id="UP001149163">
    <property type="component" value="Unassembled WGS sequence"/>
</dbReference>
<keyword evidence="1" id="KW-0378">Hydrolase</keyword>
<dbReference type="EMBL" id="JAPQKN010000001">
    <property type="protein sequence ID" value="KAJ5175430.1"/>
    <property type="molecule type" value="Genomic_DNA"/>
</dbReference>
<dbReference type="RefSeq" id="XP_056547038.1">
    <property type="nucleotide sequence ID" value="XM_056683432.1"/>
</dbReference>
<evidence type="ECO:0000313" key="2">
    <source>
        <dbReference type="EMBL" id="KAJ5175430.1"/>
    </source>
</evidence>
<evidence type="ECO:0000313" key="3">
    <source>
        <dbReference type="Proteomes" id="UP001149163"/>
    </source>
</evidence>
<dbReference type="InterPro" id="IPR007312">
    <property type="entry name" value="Phosphoesterase"/>
</dbReference>
<sequence>MHPKSPINIGENFMKSIYEALRSSPQWNQTPFIVTRDEHGGFAAHVSPPTGVPPGDSLTYTENATDGKNYTFLTVYGFKGMVQNKPSSEGNDFTHTSILKFVSELWGWKP</sequence>
<reference evidence="2" key="2">
    <citation type="journal article" date="2023" name="IMA Fungus">
        <title>Comparative genomic study of the Penicillium genus elucidates a diverse pangenome and 15 lateral gene transfer events.</title>
        <authorList>
            <person name="Petersen C."/>
            <person name="Sorensen T."/>
            <person name="Nielsen M.R."/>
            <person name="Sondergaard T.E."/>
            <person name="Sorensen J.L."/>
            <person name="Fitzpatrick D.A."/>
            <person name="Frisvad J.C."/>
            <person name="Nielsen K.L."/>
        </authorList>
    </citation>
    <scope>NUCLEOTIDE SEQUENCE</scope>
    <source>
        <strain evidence="2">IBT 26290</strain>
    </source>
</reference>
<comment type="caution">
    <text evidence="2">The sequence shown here is derived from an EMBL/GenBank/DDBJ whole genome shotgun (WGS) entry which is preliminary data.</text>
</comment>
<dbReference type="OrthoDB" id="5135119at2759"/>
<protein>
    <submittedName>
        <fullName evidence="2">Phosphoesterase</fullName>
    </submittedName>
</protein>
<organism evidence="2 3">
    <name type="scientific">Penicillium canariense</name>
    <dbReference type="NCBI Taxonomy" id="189055"/>
    <lineage>
        <taxon>Eukaryota</taxon>
        <taxon>Fungi</taxon>
        <taxon>Dikarya</taxon>
        <taxon>Ascomycota</taxon>
        <taxon>Pezizomycotina</taxon>
        <taxon>Eurotiomycetes</taxon>
        <taxon>Eurotiomycetidae</taxon>
        <taxon>Eurotiales</taxon>
        <taxon>Aspergillaceae</taxon>
        <taxon>Penicillium</taxon>
    </lineage>
</organism>
<accession>A0A9W9LTF4</accession>
<dbReference type="InterPro" id="IPR017850">
    <property type="entry name" value="Alkaline_phosphatase_core_sf"/>
</dbReference>
<dbReference type="GO" id="GO:0042578">
    <property type="term" value="F:phosphoric ester hydrolase activity"/>
    <property type="evidence" value="ECO:0007669"/>
    <property type="project" value="UniProtKB-ARBA"/>
</dbReference>
<dbReference type="Pfam" id="PF04185">
    <property type="entry name" value="Phosphoesterase"/>
    <property type="match status" value="1"/>
</dbReference>
<proteinExistence type="predicted"/>
<gene>
    <name evidence="2" type="ORF">N7482_001307</name>
</gene>
<dbReference type="GO" id="GO:0009395">
    <property type="term" value="P:phospholipid catabolic process"/>
    <property type="evidence" value="ECO:0007669"/>
    <property type="project" value="TreeGrafter"/>
</dbReference>